<feature type="transmembrane region" description="Helical" evidence="2">
    <location>
        <begin position="74"/>
        <end position="93"/>
    </location>
</feature>
<feature type="domain" description="NodB homology" evidence="3">
    <location>
        <begin position="160"/>
        <end position="362"/>
    </location>
</feature>
<dbReference type="SUPFAM" id="SSF88713">
    <property type="entry name" value="Glycoside hydrolase/deacetylase"/>
    <property type="match status" value="1"/>
</dbReference>
<evidence type="ECO:0000259" key="3">
    <source>
        <dbReference type="PROSITE" id="PS51677"/>
    </source>
</evidence>
<organism evidence="4 5">
    <name type="scientific">Clostridium beijerinckii</name>
    <name type="common">Clostridium MP</name>
    <dbReference type="NCBI Taxonomy" id="1520"/>
    <lineage>
        <taxon>Bacteria</taxon>
        <taxon>Bacillati</taxon>
        <taxon>Bacillota</taxon>
        <taxon>Clostridia</taxon>
        <taxon>Eubacteriales</taxon>
        <taxon>Clostridiaceae</taxon>
        <taxon>Clostridium</taxon>
    </lineage>
</organism>
<keyword evidence="2" id="KW-1133">Transmembrane helix</keyword>
<dbReference type="InterPro" id="IPR011330">
    <property type="entry name" value="Glyco_hydro/deAcase_b/a-brl"/>
</dbReference>
<keyword evidence="2" id="KW-0472">Membrane</keyword>
<dbReference type="Pfam" id="PF01522">
    <property type="entry name" value="Polysacc_deac_1"/>
    <property type="match status" value="1"/>
</dbReference>
<dbReference type="PROSITE" id="PS51677">
    <property type="entry name" value="NODB"/>
    <property type="match status" value="1"/>
</dbReference>
<protein>
    <submittedName>
        <fullName evidence="4">Peptidoglycan/xylan/chitin deacetylase (PgdA/CDA1 family)</fullName>
    </submittedName>
</protein>
<dbReference type="InterPro" id="IPR050248">
    <property type="entry name" value="Polysacc_deacetylase_ArnD"/>
</dbReference>
<dbReference type="InterPro" id="IPR002509">
    <property type="entry name" value="NODB_dom"/>
</dbReference>
<accession>A0A9Q5CM47</accession>
<dbReference type="EMBL" id="JABSXK010000001">
    <property type="protein sequence ID" value="NRV08658.1"/>
    <property type="molecule type" value="Genomic_DNA"/>
</dbReference>
<keyword evidence="2" id="KW-0812">Transmembrane</keyword>
<feature type="compositionally biased region" description="Polar residues" evidence="1">
    <location>
        <begin position="39"/>
        <end position="50"/>
    </location>
</feature>
<dbReference type="CDD" id="cd10944">
    <property type="entry name" value="CE4_SmPgdA_like"/>
    <property type="match status" value="1"/>
</dbReference>
<sequence>MSDDINNSMNYSNGTSEVNEAKEADESIENSEIDDNSKTNKGNSETNDISDNIRPFEIDEVGGEDFKGIKKRKFAILLTIIGVAIIIGIAITLQKSVMNKQTAEALNANENPYSEGDKNQTDSNVYNSAGSSEVEDVAFIEKYLNQQMKGQMPDGADGKKVVYLTFDDGPSETVTPKVLDTLKAENVHATFFLVGKAIDESETNRNIVKREFAEGNAIGNHTYSHNYGYLYPNGKINLENCMSDFEKTNQSLKNILGQDFYTRAVRFPGGQMTWDKKDPSGADAMDKALHEKDYHQIDWNSLSQDAEGAHKNAEQLKQEVIKTVSGREKAIILMHDTYGKEETAKALPEIIKYLKQQGYEFKIMK</sequence>
<evidence type="ECO:0000256" key="2">
    <source>
        <dbReference type="SAM" id="Phobius"/>
    </source>
</evidence>
<evidence type="ECO:0000256" key="1">
    <source>
        <dbReference type="SAM" id="MobiDB-lite"/>
    </source>
</evidence>
<evidence type="ECO:0000313" key="4">
    <source>
        <dbReference type="EMBL" id="NRV08658.1"/>
    </source>
</evidence>
<dbReference type="Gene3D" id="3.20.20.370">
    <property type="entry name" value="Glycoside hydrolase/deacetylase"/>
    <property type="match status" value="1"/>
</dbReference>
<reference evidence="4" key="1">
    <citation type="submission" date="2020-05" db="EMBL/GenBank/DDBJ databases">
        <title>Genomic insights into acetone-butanol-ethanol (ABE) fermentation by sequencing solventogenic clostridia strains.</title>
        <authorList>
            <person name="Brown S."/>
        </authorList>
    </citation>
    <scope>NUCLEOTIDE SEQUENCE</scope>
    <source>
        <strain evidence="4">DJ126</strain>
    </source>
</reference>
<evidence type="ECO:0000313" key="5">
    <source>
        <dbReference type="Proteomes" id="UP000821656"/>
    </source>
</evidence>
<dbReference type="GO" id="GO:0016810">
    <property type="term" value="F:hydrolase activity, acting on carbon-nitrogen (but not peptide) bonds"/>
    <property type="evidence" value="ECO:0007669"/>
    <property type="project" value="InterPro"/>
</dbReference>
<dbReference type="RefSeq" id="WP_173695928.1">
    <property type="nucleotide sequence ID" value="NZ_CP016090.1"/>
</dbReference>
<dbReference type="PANTHER" id="PTHR10587">
    <property type="entry name" value="GLYCOSYL TRANSFERASE-RELATED"/>
    <property type="match status" value="1"/>
</dbReference>
<dbReference type="PANTHER" id="PTHR10587:SF125">
    <property type="entry name" value="POLYSACCHARIDE DEACETYLASE YHEN-RELATED"/>
    <property type="match status" value="1"/>
</dbReference>
<feature type="region of interest" description="Disordered" evidence="1">
    <location>
        <begin position="1"/>
        <end position="51"/>
    </location>
</feature>
<proteinExistence type="predicted"/>
<gene>
    <name evidence="4" type="ORF">DFH45_001621</name>
</gene>
<dbReference type="AlphaFoldDB" id="A0A9Q5CM47"/>
<comment type="caution">
    <text evidence="4">The sequence shown here is derived from an EMBL/GenBank/DDBJ whole genome shotgun (WGS) entry which is preliminary data.</text>
</comment>
<name>A0A9Q5CM47_CLOBE</name>
<dbReference type="GO" id="GO:0005975">
    <property type="term" value="P:carbohydrate metabolic process"/>
    <property type="evidence" value="ECO:0007669"/>
    <property type="project" value="InterPro"/>
</dbReference>
<feature type="compositionally biased region" description="Polar residues" evidence="1">
    <location>
        <begin position="1"/>
        <end position="18"/>
    </location>
</feature>
<dbReference type="Proteomes" id="UP000821656">
    <property type="component" value="Unassembled WGS sequence"/>
</dbReference>